<reference evidence="6 7" key="1">
    <citation type="submission" date="2018-07" db="EMBL/GenBank/DDBJ databases">
        <title>Genomic Encyclopedia of Type Strains, Phase III (KMG-III): the genomes of soil and plant-associated and newly described type strains.</title>
        <authorList>
            <person name="Whitman W."/>
        </authorList>
    </citation>
    <scope>NUCLEOTIDE SEQUENCE [LARGE SCALE GENOMIC DNA]</scope>
    <source>
        <strain evidence="6 7">CECT 8488</strain>
    </source>
</reference>
<name>A0A3D9HFB2_9PROT</name>
<dbReference type="AlphaFoldDB" id="A0A3D9HFB2"/>
<evidence type="ECO:0000256" key="2">
    <source>
        <dbReference type="ARBA" id="ARBA00022692"/>
    </source>
</evidence>
<dbReference type="Pfam" id="PF04279">
    <property type="entry name" value="IspA"/>
    <property type="match status" value="1"/>
</dbReference>
<accession>A0A3D9HFB2</accession>
<evidence type="ECO:0000256" key="4">
    <source>
        <dbReference type="ARBA" id="ARBA00023136"/>
    </source>
</evidence>
<keyword evidence="1 5" id="KW-1003">Cell membrane</keyword>
<comment type="function">
    <text evidence="5">Plays a role in cell envelope biogenesis, maintenance of cell envelope integrity and membrane homeostasis.</text>
</comment>
<proteinExistence type="inferred from homology"/>
<evidence type="ECO:0000256" key="3">
    <source>
        <dbReference type="ARBA" id="ARBA00022989"/>
    </source>
</evidence>
<dbReference type="GO" id="GO:0005886">
    <property type="term" value="C:plasma membrane"/>
    <property type="evidence" value="ECO:0007669"/>
    <property type="project" value="UniProtKB-SubCell"/>
</dbReference>
<gene>
    <name evidence="5" type="primary">yciB</name>
    <name evidence="6" type="ORF">DFP90_108154</name>
</gene>
<feature type="transmembrane region" description="Helical" evidence="5">
    <location>
        <begin position="167"/>
        <end position="185"/>
    </location>
</feature>
<evidence type="ECO:0000313" key="7">
    <source>
        <dbReference type="Proteomes" id="UP000256845"/>
    </source>
</evidence>
<feature type="transmembrane region" description="Helical" evidence="5">
    <location>
        <begin position="70"/>
        <end position="89"/>
    </location>
</feature>
<comment type="subcellular location">
    <subcellularLocation>
        <location evidence="5">Cell inner membrane</location>
        <topology evidence="5">Multi-pass membrane protein</topology>
    </subcellularLocation>
</comment>
<evidence type="ECO:0000313" key="6">
    <source>
        <dbReference type="EMBL" id="RED48135.1"/>
    </source>
</evidence>
<comment type="caution">
    <text evidence="6">The sequence shown here is derived from an EMBL/GenBank/DDBJ whole genome shotgun (WGS) entry which is preliminary data.</text>
</comment>
<organism evidence="6 7">
    <name type="scientific">Aestuariispira insulae</name>
    <dbReference type="NCBI Taxonomy" id="1461337"/>
    <lineage>
        <taxon>Bacteria</taxon>
        <taxon>Pseudomonadati</taxon>
        <taxon>Pseudomonadota</taxon>
        <taxon>Alphaproteobacteria</taxon>
        <taxon>Rhodospirillales</taxon>
        <taxon>Kiloniellaceae</taxon>
        <taxon>Aestuariispira</taxon>
    </lineage>
</organism>
<dbReference type="PANTHER" id="PTHR36917:SF1">
    <property type="entry name" value="INNER MEMBRANE-SPANNING PROTEIN YCIB"/>
    <property type="match status" value="1"/>
</dbReference>
<sequence length="232" mass="26346">MLNTIGLFGCACQQEGLYLALPMNKGVSGLTQSETRAEKAEPKWLKPVVDYVPLAAYFIAYYFFTDKDLVAATKVILIATAAAVLLSLVVARRVPVLPLVTSGFVLFFAGLTVYFEDATYIKMKPTIVQILFAGLLWVSLLLNRLWLKRIFNMAFHLPDEIWRTLTWRFIWFFLASAALNEFVWRTLSEEFWFNFKVFGLTGLTFVFILSQMPMISKNAVEHEEEDGGDDAA</sequence>
<keyword evidence="4 5" id="KW-0472">Membrane</keyword>
<keyword evidence="7" id="KW-1185">Reference proteome</keyword>
<keyword evidence="2 5" id="KW-0812">Transmembrane</keyword>
<evidence type="ECO:0000256" key="1">
    <source>
        <dbReference type="ARBA" id="ARBA00022475"/>
    </source>
</evidence>
<evidence type="ECO:0000256" key="5">
    <source>
        <dbReference type="HAMAP-Rule" id="MF_00189"/>
    </source>
</evidence>
<dbReference type="Proteomes" id="UP000256845">
    <property type="component" value="Unassembled WGS sequence"/>
</dbReference>
<keyword evidence="3 5" id="KW-1133">Transmembrane helix</keyword>
<dbReference type="InterPro" id="IPR006008">
    <property type="entry name" value="YciB"/>
</dbReference>
<dbReference type="PANTHER" id="PTHR36917">
    <property type="entry name" value="INTRACELLULAR SEPTATION PROTEIN A-RELATED"/>
    <property type="match status" value="1"/>
</dbReference>
<feature type="transmembrane region" description="Helical" evidence="5">
    <location>
        <begin position="48"/>
        <end position="64"/>
    </location>
</feature>
<feature type="transmembrane region" description="Helical" evidence="5">
    <location>
        <begin position="127"/>
        <end position="146"/>
    </location>
</feature>
<comment type="similarity">
    <text evidence="5">Belongs to the YciB family.</text>
</comment>
<dbReference type="NCBIfam" id="NF001323">
    <property type="entry name" value="PRK00259.1-1"/>
    <property type="match status" value="1"/>
</dbReference>
<feature type="transmembrane region" description="Helical" evidence="5">
    <location>
        <begin position="191"/>
        <end position="209"/>
    </location>
</feature>
<dbReference type="EMBL" id="QRDW01000008">
    <property type="protein sequence ID" value="RED48135.1"/>
    <property type="molecule type" value="Genomic_DNA"/>
</dbReference>
<dbReference type="OrthoDB" id="9788219at2"/>
<dbReference type="HAMAP" id="MF_00189">
    <property type="entry name" value="YciB"/>
    <property type="match status" value="1"/>
</dbReference>
<keyword evidence="5" id="KW-0997">Cell inner membrane</keyword>
<feature type="transmembrane region" description="Helical" evidence="5">
    <location>
        <begin position="96"/>
        <end position="115"/>
    </location>
</feature>
<protein>
    <recommendedName>
        <fullName evidence="5">Inner membrane-spanning protein YciB</fullName>
    </recommendedName>
</protein>